<feature type="binding site" evidence="7">
    <location>
        <begin position="26"/>
        <end position="30"/>
    </location>
    <ligand>
        <name>substrate</name>
    </ligand>
</feature>
<comment type="pathway">
    <text evidence="1 7 8">Porphyrin-containing compound metabolism; protoporphyrin-IX biosynthesis; coproporphyrinogen-III from 5-aminolevulinate: step 4/4.</text>
</comment>
<dbReference type="HAMAP" id="MF_00218">
    <property type="entry name" value="URO_D"/>
    <property type="match status" value="1"/>
</dbReference>
<dbReference type="InterPro" id="IPR000257">
    <property type="entry name" value="Uroporphyrinogen_deCOase"/>
</dbReference>
<evidence type="ECO:0000256" key="7">
    <source>
        <dbReference type="HAMAP-Rule" id="MF_00218"/>
    </source>
</evidence>
<dbReference type="NCBIfam" id="TIGR01464">
    <property type="entry name" value="hemE"/>
    <property type="match status" value="1"/>
</dbReference>
<evidence type="ECO:0000256" key="4">
    <source>
        <dbReference type="ARBA" id="ARBA00022793"/>
    </source>
</evidence>
<comment type="similarity">
    <text evidence="2 7 9">Belongs to the uroporphyrinogen decarboxylase family.</text>
</comment>
<dbReference type="GO" id="GO:0004853">
    <property type="term" value="F:uroporphyrinogen decarboxylase activity"/>
    <property type="evidence" value="ECO:0007669"/>
    <property type="project" value="UniProtKB-UniRule"/>
</dbReference>
<comment type="caution">
    <text evidence="12">The sequence shown here is derived from an EMBL/GenBank/DDBJ whole genome shotgun (WGS) entry which is preliminary data.</text>
</comment>
<organism evidence="12 13">
    <name type="scientific">Amaricoccus solimangrovi</name>
    <dbReference type="NCBI Taxonomy" id="2589815"/>
    <lineage>
        <taxon>Bacteria</taxon>
        <taxon>Pseudomonadati</taxon>
        <taxon>Pseudomonadota</taxon>
        <taxon>Alphaproteobacteria</taxon>
        <taxon>Rhodobacterales</taxon>
        <taxon>Paracoccaceae</taxon>
        <taxon>Amaricoccus</taxon>
    </lineage>
</organism>
<evidence type="ECO:0000259" key="11">
    <source>
        <dbReference type="PROSITE" id="PS00907"/>
    </source>
</evidence>
<dbReference type="AlphaFoldDB" id="A0A501WHQ7"/>
<protein>
    <recommendedName>
        <fullName evidence="3 7">Uroporphyrinogen decarboxylase</fullName>
        <shortName evidence="7">UPD</shortName>
        <shortName evidence="7">URO-D</shortName>
        <ecNumber evidence="3 7">4.1.1.37</ecNumber>
    </recommendedName>
</protein>
<keyword evidence="6 7" id="KW-0627">Porphyrin biosynthesis</keyword>
<evidence type="ECO:0000256" key="9">
    <source>
        <dbReference type="RuleBase" id="RU004169"/>
    </source>
</evidence>
<name>A0A501WHQ7_9RHOB</name>
<comment type="subunit">
    <text evidence="7">Homodimer.</text>
</comment>
<dbReference type="CDD" id="cd00717">
    <property type="entry name" value="URO-D"/>
    <property type="match status" value="1"/>
</dbReference>
<evidence type="ECO:0000256" key="3">
    <source>
        <dbReference type="ARBA" id="ARBA00012288"/>
    </source>
</evidence>
<dbReference type="PANTHER" id="PTHR21091">
    <property type="entry name" value="METHYLTETRAHYDROFOLATE:HOMOCYSTEINE METHYLTRANSFERASE RELATED"/>
    <property type="match status" value="1"/>
</dbReference>
<evidence type="ECO:0000256" key="5">
    <source>
        <dbReference type="ARBA" id="ARBA00023239"/>
    </source>
</evidence>
<accession>A0A501WHQ7</accession>
<evidence type="ECO:0000259" key="10">
    <source>
        <dbReference type="PROSITE" id="PS00906"/>
    </source>
</evidence>
<dbReference type="InterPro" id="IPR038071">
    <property type="entry name" value="UROD/MetE-like_sf"/>
</dbReference>
<feature type="domain" description="Uroporphyrinogen decarboxylase (URO-D)" evidence="10">
    <location>
        <begin position="21"/>
        <end position="30"/>
    </location>
</feature>
<feature type="domain" description="Uroporphyrinogen decarboxylase (URO-D)" evidence="11">
    <location>
        <begin position="141"/>
        <end position="157"/>
    </location>
</feature>
<evidence type="ECO:0000313" key="12">
    <source>
        <dbReference type="EMBL" id="TPE49423.1"/>
    </source>
</evidence>
<evidence type="ECO:0000256" key="2">
    <source>
        <dbReference type="ARBA" id="ARBA00009935"/>
    </source>
</evidence>
<feature type="binding site" evidence="7">
    <location>
        <position position="76"/>
    </location>
    <ligand>
        <name>substrate</name>
    </ligand>
</feature>
<evidence type="ECO:0000313" key="13">
    <source>
        <dbReference type="Proteomes" id="UP000319255"/>
    </source>
</evidence>
<dbReference type="Proteomes" id="UP000319255">
    <property type="component" value="Unassembled WGS sequence"/>
</dbReference>
<dbReference type="Gene3D" id="3.20.20.210">
    <property type="match status" value="1"/>
</dbReference>
<dbReference type="GO" id="GO:0019353">
    <property type="term" value="P:protoporphyrinogen IX biosynthetic process from glutamate"/>
    <property type="evidence" value="ECO:0007669"/>
    <property type="project" value="TreeGrafter"/>
</dbReference>
<keyword evidence="5 7" id="KW-0456">Lyase</keyword>
<comment type="caution">
    <text evidence="7">Lacks conserved residue(s) required for the propagation of feature annotation.</text>
</comment>
<evidence type="ECO:0000256" key="6">
    <source>
        <dbReference type="ARBA" id="ARBA00023244"/>
    </source>
</evidence>
<dbReference type="RefSeq" id="WP_140454944.1">
    <property type="nucleotide sequence ID" value="NZ_VFRP01000015.1"/>
</dbReference>
<dbReference type="OrthoDB" id="9806656at2"/>
<feature type="binding site" evidence="7">
    <location>
        <position position="323"/>
    </location>
    <ligand>
        <name>substrate</name>
    </ligand>
</feature>
<comment type="function">
    <text evidence="7">Catalyzes the decarboxylation of four acetate groups of uroporphyrinogen-III to yield coproporphyrinogen-III.</text>
</comment>
<dbReference type="UniPathway" id="UPA00251">
    <property type="reaction ID" value="UER00321"/>
</dbReference>
<dbReference type="Pfam" id="PF01208">
    <property type="entry name" value="URO-D"/>
    <property type="match status" value="1"/>
</dbReference>
<feature type="binding site" evidence="7">
    <location>
        <position position="208"/>
    </location>
    <ligand>
        <name>substrate</name>
    </ligand>
</feature>
<dbReference type="EMBL" id="VFRP01000015">
    <property type="protein sequence ID" value="TPE49423.1"/>
    <property type="molecule type" value="Genomic_DNA"/>
</dbReference>
<dbReference type="PANTHER" id="PTHR21091:SF169">
    <property type="entry name" value="UROPORPHYRINOGEN DECARBOXYLASE"/>
    <property type="match status" value="1"/>
</dbReference>
<comment type="subcellular location">
    <subcellularLocation>
        <location evidence="7">Cytoplasm</location>
    </subcellularLocation>
</comment>
<dbReference type="PROSITE" id="PS00907">
    <property type="entry name" value="UROD_2"/>
    <property type="match status" value="1"/>
</dbReference>
<comment type="catalytic activity">
    <reaction evidence="7 8">
        <text>uroporphyrinogen III + 4 H(+) = coproporphyrinogen III + 4 CO2</text>
        <dbReference type="Rhea" id="RHEA:19865"/>
        <dbReference type="ChEBI" id="CHEBI:15378"/>
        <dbReference type="ChEBI" id="CHEBI:16526"/>
        <dbReference type="ChEBI" id="CHEBI:57308"/>
        <dbReference type="ChEBI" id="CHEBI:57309"/>
        <dbReference type="EC" id="4.1.1.37"/>
    </reaction>
</comment>
<keyword evidence="4 7" id="KW-0210">Decarboxylase</keyword>
<dbReference type="SUPFAM" id="SSF51726">
    <property type="entry name" value="UROD/MetE-like"/>
    <property type="match status" value="1"/>
</dbReference>
<gene>
    <name evidence="7" type="primary">hemE</name>
    <name evidence="12" type="ORF">FJM51_14970</name>
</gene>
<dbReference type="GO" id="GO:0005829">
    <property type="term" value="C:cytosol"/>
    <property type="evidence" value="ECO:0007669"/>
    <property type="project" value="TreeGrafter"/>
</dbReference>
<keyword evidence="7" id="KW-0963">Cytoplasm</keyword>
<feature type="site" description="Transition state stabilizer" evidence="7">
    <location>
        <position position="76"/>
    </location>
</feature>
<dbReference type="PROSITE" id="PS00906">
    <property type="entry name" value="UROD_1"/>
    <property type="match status" value="1"/>
</dbReference>
<keyword evidence="13" id="KW-1185">Reference proteome</keyword>
<dbReference type="InterPro" id="IPR006361">
    <property type="entry name" value="Uroporphyrinogen_deCO2ase_HemE"/>
</dbReference>
<sequence>MRTGTKLLMRALAGETLAVPPVWMMRQAGRYLPEYRATRARAGSFLDLCYDPDLATEVTLQPIRRFGFDAAILFADILLVPQALGADLRFVEGEGPRLSTVTGAEDLARLGPAEAIHETLAPVYETVRRLRAELPAETALIGFAGAPWTVATYMVAGRGTPDQAPARRLIYTDRPVFDALIERITEATIAYLLRQIEAGAEVVKLFDSWAGALPGAEFDAYCARPAARIVAALRAAAPGVPVIGFPRGAGGNYQSFAAATGVSALALDTSVDPAWARRALPGICLQGNLDPLLLVTGGSALDAATRACVAAFAGGPHVFNLGHGITPDADPANVERMLRAIRG</sequence>
<reference evidence="12 13" key="1">
    <citation type="submission" date="2019-06" db="EMBL/GenBank/DDBJ databases">
        <title>A novel bacterium of genus Amaricoccus, isolated from marine sediment.</title>
        <authorList>
            <person name="Huang H."/>
            <person name="Mo K."/>
            <person name="Hu Y."/>
        </authorList>
    </citation>
    <scope>NUCLEOTIDE SEQUENCE [LARGE SCALE GENOMIC DNA]</scope>
    <source>
        <strain evidence="12 13">HB172011</strain>
    </source>
</reference>
<feature type="binding site" evidence="7">
    <location>
        <position position="153"/>
    </location>
    <ligand>
        <name>substrate</name>
    </ligand>
</feature>
<proteinExistence type="inferred from homology"/>
<evidence type="ECO:0000256" key="1">
    <source>
        <dbReference type="ARBA" id="ARBA00004804"/>
    </source>
</evidence>
<dbReference type="EC" id="4.1.1.37" evidence="3 7"/>
<evidence type="ECO:0000256" key="8">
    <source>
        <dbReference type="RuleBase" id="RU000554"/>
    </source>
</evidence>